<proteinExistence type="predicted"/>
<reference evidence="1 2" key="1">
    <citation type="submission" date="2019-03" db="EMBL/GenBank/DDBJ databases">
        <title>Genomic Encyclopedia of Archaeal and Bacterial Type Strains, Phase II (KMG-II): from individual species to whole genera.</title>
        <authorList>
            <person name="Goeker M."/>
        </authorList>
    </citation>
    <scope>NUCLEOTIDE SEQUENCE [LARGE SCALE GENOMIC DNA]</scope>
    <source>
        <strain evidence="1 2">DSM 18435</strain>
    </source>
</reference>
<evidence type="ECO:0000313" key="1">
    <source>
        <dbReference type="EMBL" id="TDQ32245.1"/>
    </source>
</evidence>
<organism evidence="1 2">
    <name type="scientific">Zeaxanthinibacter enoshimensis</name>
    <dbReference type="NCBI Taxonomy" id="392009"/>
    <lineage>
        <taxon>Bacteria</taxon>
        <taxon>Pseudomonadati</taxon>
        <taxon>Bacteroidota</taxon>
        <taxon>Flavobacteriia</taxon>
        <taxon>Flavobacteriales</taxon>
        <taxon>Flavobacteriaceae</taxon>
        <taxon>Zeaxanthinibacter</taxon>
    </lineage>
</organism>
<dbReference type="RefSeq" id="WP_133642325.1">
    <property type="nucleotide sequence ID" value="NZ_JBFIMA010000044.1"/>
</dbReference>
<name>A0A4R6TM36_9FLAO</name>
<comment type="caution">
    <text evidence="1">The sequence shown here is derived from an EMBL/GenBank/DDBJ whole genome shotgun (WGS) entry which is preliminary data.</text>
</comment>
<evidence type="ECO:0000313" key="2">
    <source>
        <dbReference type="Proteomes" id="UP000295468"/>
    </source>
</evidence>
<dbReference type="Proteomes" id="UP000295468">
    <property type="component" value="Unassembled WGS sequence"/>
</dbReference>
<dbReference type="EMBL" id="SNYI01000001">
    <property type="protein sequence ID" value="TDQ32245.1"/>
    <property type="molecule type" value="Genomic_DNA"/>
</dbReference>
<accession>A0A4R6TM36</accession>
<sequence>MKLIRIVRNTKEETRFTPKMGLLQTRVTYIRKSFAGIPLKTLHKYRNTYYGKVKDCKACELTA</sequence>
<dbReference type="AlphaFoldDB" id="A0A4R6TM36"/>
<protein>
    <submittedName>
        <fullName evidence="1">Uncharacterized protein</fullName>
    </submittedName>
</protein>
<keyword evidence="2" id="KW-1185">Reference proteome</keyword>
<gene>
    <name evidence="1" type="ORF">CLV82_0068</name>
</gene>
<dbReference type="OrthoDB" id="1467749at2"/>